<proteinExistence type="predicted"/>
<accession>A0A6J4I182</accession>
<dbReference type="AlphaFoldDB" id="A0A6J4I182"/>
<evidence type="ECO:0000313" key="1">
    <source>
        <dbReference type="EMBL" id="CAA9239409.1"/>
    </source>
</evidence>
<reference evidence="1" key="1">
    <citation type="submission" date="2020-02" db="EMBL/GenBank/DDBJ databases">
        <authorList>
            <person name="Meier V. D."/>
        </authorList>
    </citation>
    <scope>NUCLEOTIDE SEQUENCE</scope>
    <source>
        <strain evidence="1">AVDCRST_MAG26</strain>
    </source>
</reference>
<organism evidence="1">
    <name type="scientific">uncultured Chloroflexia bacterium</name>
    <dbReference type="NCBI Taxonomy" id="1672391"/>
    <lineage>
        <taxon>Bacteria</taxon>
        <taxon>Bacillati</taxon>
        <taxon>Chloroflexota</taxon>
        <taxon>Chloroflexia</taxon>
        <taxon>environmental samples</taxon>
    </lineage>
</organism>
<protein>
    <submittedName>
        <fullName evidence="1">Uncharacterized protein</fullName>
    </submittedName>
</protein>
<gene>
    <name evidence="1" type="ORF">AVDCRST_MAG26-1354</name>
</gene>
<name>A0A6J4I182_9CHLR</name>
<dbReference type="EMBL" id="CADCTK010000325">
    <property type="protein sequence ID" value="CAA9239409.1"/>
    <property type="molecule type" value="Genomic_DNA"/>
</dbReference>
<sequence length="37" mass="4228">MTRERAAPTFGAGTDPVSSMSRCHQFHWFHRVTSFMG</sequence>